<evidence type="ECO:0000313" key="1">
    <source>
        <dbReference type="EMBL" id="AHX11672.1"/>
    </source>
</evidence>
<dbReference type="HOGENOM" id="CLU_1516346_0_0_5"/>
<proteinExistence type="predicted"/>
<organism evidence="1 2">
    <name type="scientific">Neorickettsia helminthoeca str. Oregon</name>
    <dbReference type="NCBI Taxonomy" id="1286528"/>
    <lineage>
        <taxon>Bacteria</taxon>
        <taxon>Pseudomonadati</taxon>
        <taxon>Pseudomonadota</taxon>
        <taxon>Alphaproteobacteria</taxon>
        <taxon>Rickettsiales</taxon>
        <taxon>Anaplasmataceae</taxon>
        <taxon>Neorickettsia</taxon>
    </lineage>
</organism>
<evidence type="ECO:0000313" key="2">
    <source>
        <dbReference type="Proteomes" id="UP000023755"/>
    </source>
</evidence>
<name>X5GX91_9RICK</name>
<reference evidence="1 2" key="1">
    <citation type="submission" date="2014-03" db="EMBL/GenBank/DDBJ databases">
        <title>Sequencing and Comparison of Genomes and Transcriptome Profiles of Human Ehrlichiosis Agents.</title>
        <authorList>
            <person name="Lin M."/>
            <person name="Daugherty S.C."/>
            <person name="Nagaraj S."/>
            <person name="Cheng Z."/>
            <person name="Xiong Q."/>
            <person name="Lin F.-Y."/>
            <person name="Sengamalay N."/>
            <person name="Ott S."/>
            <person name="Godinez A."/>
            <person name="Tallon L.J."/>
            <person name="Sadzewicz L."/>
            <person name="Fraser C.M."/>
            <person name="Dunning Hotopp J.C."/>
            <person name="Rikihisa Y."/>
        </authorList>
    </citation>
    <scope>NUCLEOTIDE SEQUENCE [LARGE SCALE GENOMIC DNA]</scope>
    <source>
        <strain evidence="1 2">Oregon</strain>
    </source>
</reference>
<gene>
    <name evidence="1" type="ORF">NHE_0740</name>
</gene>
<dbReference type="AlphaFoldDB" id="X5GX91"/>
<dbReference type="EMBL" id="CP007481">
    <property type="protein sequence ID" value="AHX11672.1"/>
    <property type="molecule type" value="Genomic_DNA"/>
</dbReference>
<keyword evidence="2" id="KW-1185">Reference proteome</keyword>
<dbReference type="STRING" id="1286528.NHE_0740"/>
<dbReference type="Proteomes" id="UP000023755">
    <property type="component" value="Chromosome"/>
</dbReference>
<protein>
    <submittedName>
        <fullName evidence="1">Uncharacterized protein</fullName>
    </submittedName>
</protein>
<accession>X5GX91</accession>
<sequence length="177" mass="19839">MRKPTAKVPKEEISCSLGSLLGKNKRLIVPIRCPYNAYSYQTRLLHSKVVMTVFMNSDFLNMLFQLVYGSVFNELTNGISKGPYSTALSALIEYSTATTQDTSEAVLCPPRNNFGSHTEKTLPCTNSISALFERIAIPISTEIKCKNYQIKQFFITIIISTDTNSVVTSRCNTYQVR</sequence>
<dbReference type="KEGG" id="nhm:NHE_0740"/>